<evidence type="ECO:0000256" key="2">
    <source>
        <dbReference type="ARBA" id="ARBA00022692"/>
    </source>
</evidence>
<proteinExistence type="predicted"/>
<dbReference type="InterPro" id="IPR036640">
    <property type="entry name" value="ABC1_TM_sf"/>
</dbReference>
<feature type="transmembrane region" description="Helical" evidence="5">
    <location>
        <begin position="21"/>
        <end position="45"/>
    </location>
</feature>
<evidence type="ECO:0000256" key="4">
    <source>
        <dbReference type="ARBA" id="ARBA00023136"/>
    </source>
</evidence>
<dbReference type="SUPFAM" id="SSF90123">
    <property type="entry name" value="ABC transporter transmembrane region"/>
    <property type="match status" value="1"/>
</dbReference>
<gene>
    <name evidence="7" type="ORF">Thert_03475</name>
</gene>
<dbReference type="Gene3D" id="1.20.1560.10">
    <property type="entry name" value="ABC transporter type 1, transmembrane domain"/>
    <property type="match status" value="1"/>
</dbReference>
<keyword evidence="4 5" id="KW-0472">Membrane</keyword>
<dbReference type="AlphaFoldDB" id="A0A223I393"/>
<keyword evidence="2 5" id="KW-0812">Transmembrane</keyword>
<organism evidence="7 8">
    <name type="scientific">Thermoanaerobacterium thermosaccharolyticum</name>
    <name type="common">Clostridium thermosaccharolyticum</name>
    <dbReference type="NCBI Taxonomy" id="1517"/>
    <lineage>
        <taxon>Bacteria</taxon>
        <taxon>Bacillati</taxon>
        <taxon>Bacillota</taxon>
        <taxon>Clostridia</taxon>
        <taxon>Thermoanaerobacterales</taxon>
        <taxon>Thermoanaerobacteraceae</taxon>
        <taxon>Thermoanaerobacterium</taxon>
    </lineage>
</organism>
<evidence type="ECO:0000256" key="5">
    <source>
        <dbReference type="SAM" id="Phobius"/>
    </source>
</evidence>
<evidence type="ECO:0000256" key="1">
    <source>
        <dbReference type="ARBA" id="ARBA00004651"/>
    </source>
</evidence>
<feature type="domain" description="ABC transmembrane type-1" evidence="6">
    <location>
        <begin position="21"/>
        <end position="100"/>
    </location>
</feature>
<reference evidence="7 8" key="1">
    <citation type="submission" date="2016-08" db="EMBL/GenBank/DDBJ databases">
        <title>A novel genetic cassette of butanologenic Thermoanaerobacterium thermosaccharolyticum that directly convert cellulose to butanol.</title>
        <authorList>
            <person name="Li T."/>
            <person name="He J."/>
        </authorList>
    </citation>
    <scope>NUCLEOTIDE SEQUENCE [LARGE SCALE GENOMIC DNA]</scope>
    <source>
        <strain evidence="7 8">TG57</strain>
    </source>
</reference>
<dbReference type="Pfam" id="PF00664">
    <property type="entry name" value="ABC_membrane"/>
    <property type="match status" value="1"/>
</dbReference>
<dbReference type="RefSeq" id="WP_094398093.1">
    <property type="nucleotide sequence ID" value="NZ_CP016893.1"/>
</dbReference>
<feature type="transmembrane region" description="Helical" evidence="5">
    <location>
        <begin position="57"/>
        <end position="85"/>
    </location>
</feature>
<dbReference type="InterPro" id="IPR011527">
    <property type="entry name" value="ABC1_TM_dom"/>
</dbReference>
<name>A0A223I393_THETR</name>
<evidence type="ECO:0000256" key="3">
    <source>
        <dbReference type="ARBA" id="ARBA00022989"/>
    </source>
</evidence>
<evidence type="ECO:0000313" key="8">
    <source>
        <dbReference type="Proteomes" id="UP000214975"/>
    </source>
</evidence>
<accession>A0A223I393</accession>
<comment type="subcellular location">
    <subcellularLocation>
        <location evidence="1">Cell membrane</location>
        <topology evidence="1">Multi-pass membrane protein</topology>
    </subcellularLocation>
</comment>
<protein>
    <submittedName>
        <fullName evidence="7">ABC transporter</fullName>
    </submittedName>
</protein>
<dbReference type="GO" id="GO:0140359">
    <property type="term" value="F:ABC-type transporter activity"/>
    <property type="evidence" value="ECO:0007669"/>
    <property type="project" value="InterPro"/>
</dbReference>
<evidence type="ECO:0000313" key="7">
    <source>
        <dbReference type="EMBL" id="AST59191.1"/>
    </source>
</evidence>
<dbReference type="GO" id="GO:0005524">
    <property type="term" value="F:ATP binding"/>
    <property type="evidence" value="ECO:0007669"/>
    <property type="project" value="InterPro"/>
</dbReference>
<dbReference type="GO" id="GO:0005886">
    <property type="term" value="C:plasma membrane"/>
    <property type="evidence" value="ECO:0007669"/>
    <property type="project" value="UniProtKB-SubCell"/>
</dbReference>
<dbReference type="Proteomes" id="UP000214975">
    <property type="component" value="Chromosome"/>
</dbReference>
<keyword evidence="3 5" id="KW-1133">Transmembrane helix</keyword>
<evidence type="ECO:0000259" key="6">
    <source>
        <dbReference type="PROSITE" id="PS50929"/>
    </source>
</evidence>
<dbReference type="PROSITE" id="PS50929">
    <property type="entry name" value="ABC_TM1F"/>
    <property type="match status" value="1"/>
</dbReference>
<dbReference type="EMBL" id="CP016893">
    <property type="protein sequence ID" value="AST59191.1"/>
    <property type="molecule type" value="Genomic_DNA"/>
</dbReference>
<sequence>MKKDDFKYIYNIIKPFIAKEIIGFLVIIISTVLSLAKPFVIELIIDNSIAQKNVQNFIIFNLVFFTIFILVTLLGIIQNYIFTFIGQKLLYNLRMKLYEKNTVTTNKKM</sequence>